<feature type="compositionally biased region" description="Basic residues" evidence="2">
    <location>
        <begin position="876"/>
        <end position="887"/>
    </location>
</feature>
<reference evidence="4 5" key="1">
    <citation type="submission" date="2019-03" db="EMBL/GenBank/DDBJ databases">
        <title>Rhodosporidium diobovatum UCD-FST 08-225 genome sequencing, assembly, and annotation.</title>
        <authorList>
            <person name="Fakankun I.U."/>
            <person name="Fristensky B."/>
            <person name="Levin D.B."/>
        </authorList>
    </citation>
    <scope>NUCLEOTIDE SEQUENCE [LARGE SCALE GENOMIC DNA]</scope>
    <source>
        <strain evidence="4 5">UCD-FST 08-225</strain>
    </source>
</reference>
<protein>
    <recommendedName>
        <fullName evidence="3">PH domain-containing protein</fullName>
    </recommendedName>
</protein>
<feature type="region of interest" description="Disordered" evidence="2">
    <location>
        <begin position="1"/>
        <end position="42"/>
    </location>
</feature>
<dbReference type="PANTHER" id="PTHR31941:SF1">
    <property type="entry name" value="CYTOSKELETAL SIGNALING PROTEIN SLM1"/>
    <property type="match status" value="1"/>
</dbReference>
<feature type="region of interest" description="Disordered" evidence="2">
    <location>
        <begin position="616"/>
        <end position="668"/>
    </location>
</feature>
<sequence>MLRLGSYGGSTSTTSHGHPKSPADPFPSPPLEAYPPPPTARAKSTDILINRSHQLKRIAKGTATFYQGIAEAHNSHSLTLKKLSAPGTTPIPTPFPEASLFIPLPPSSSSSTAAGAALSPDDPAPSALSLGGTGSEGWQQILQEARETNLRTAEAHQELARRITKDVVGPLMRCRVDLKQHIALMDKDLSKHVDAVQRERDTAAPLLSRLSTSLTQSSLPLSAPTLSPVEDPVLLRAQLEAQLRLQVLRENDLLAAVKLWSERTEHKERDTFAEIKRCWAAWEQANSSMLLGNQQQSMFLSATVDSVPPDAEWHHFLRLNHLVLPDTRPKTLDDVKWEGKGDPLTSVVREGLLERQTSILKSWKPAYFVLTPSGHLHIYGPPPASATAAAAAEKATDAPAAAAAAADDADAASLSSAPATTAAACPPLSPSAQYLLVHSSPHLSLNLALCTLGPMPTPVPAPPPPPALSAEDEAASSSSSAKKASKKPLDAVFTLIESVGKGGKGDGTGTRHVVRCRGEDGGWEEMGGWVASIGKFCAPPTAPPPPASPPTPTPPALATLPPTAAAADDRKLSPSPSPSNAHSPLASPRSVPPPFVPLGAAGAAAGATGAAAALAAGPPALPDRPSSSSSFFSSPSTPPALPPRDATAPPALPRFDSSTSLDSPTGGFEARHSVLVIDDDEGAAGLSRAMGALGIGAAAGAAVGAAAAAERREVDGDERRDEDAPTPSAKSPVELELEDQDGDDDDAASDAGDLGRSLSQSGVARRDPRERERVVSPRQGSVRSLAAAWESQGAGAGAGAAGEGEGEKRPSLGVPALERGEDESLGEEEGSDAGERSFGAEGEGEGEGEQEPRGEQGGEQGEQEQEQEQDRPAQKNGKKGKKKRKSKAAGGAKPTERPLPLPSVDPEHADLGLPSPHSPSFADARTLDGDDVERREEGDEDEVRSPPPMVLEEVDEAPSPALSRGSEEREREEQRQGQEEEEEVKKE</sequence>
<organism evidence="4 5">
    <name type="scientific">Rhodotorula diobovata</name>
    <dbReference type="NCBI Taxonomy" id="5288"/>
    <lineage>
        <taxon>Eukaryota</taxon>
        <taxon>Fungi</taxon>
        <taxon>Dikarya</taxon>
        <taxon>Basidiomycota</taxon>
        <taxon>Pucciniomycotina</taxon>
        <taxon>Microbotryomycetes</taxon>
        <taxon>Sporidiobolales</taxon>
        <taxon>Sporidiobolaceae</taxon>
        <taxon>Rhodotorula</taxon>
    </lineage>
</organism>
<feature type="compositionally biased region" description="Basic and acidic residues" evidence="2">
    <location>
        <begin position="709"/>
        <end position="723"/>
    </location>
</feature>
<feature type="compositionally biased region" description="Acidic residues" evidence="2">
    <location>
        <begin position="735"/>
        <end position="748"/>
    </location>
</feature>
<dbReference type="OrthoDB" id="5598057at2759"/>
<dbReference type="Gene3D" id="2.30.29.30">
    <property type="entry name" value="Pleckstrin-homology domain (PH domain)/Phosphotyrosine-binding domain (PTB)"/>
    <property type="match status" value="1"/>
</dbReference>
<dbReference type="InterPro" id="IPR046868">
    <property type="entry name" value="BAR_4"/>
</dbReference>
<feature type="region of interest" description="Disordered" evidence="2">
    <location>
        <begin position="109"/>
        <end position="133"/>
    </location>
</feature>
<feature type="compositionally biased region" description="Low complexity" evidence="2">
    <location>
        <begin position="578"/>
        <end position="588"/>
    </location>
</feature>
<evidence type="ECO:0000256" key="2">
    <source>
        <dbReference type="SAM" id="MobiDB-lite"/>
    </source>
</evidence>
<feature type="compositionally biased region" description="Pro residues" evidence="2">
    <location>
        <begin position="457"/>
        <end position="467"/>
    </location>
</feature>
<feature type="compositionally biased region" description="Low complexity" evidence="2">
    <location>
        <begin position="556"/>
        <end position="566"/>
    </location>
</feature>
<feature type="compositionally biased region" description="Basic and acidic residues" evidence="2">
    <location>
        <begin position="764"/>
        <end position="775"/>
    </location>
</feature>
<feature type="compositionally biased region" description="Basic and acidic residues" evidence="2">
    <location>
        <begin position="925"/>
        <end position="937"/>
    </location>
</feature>
<feature type="compositionally biased region" description="Pro residues" evidence="2">
    <location>
        <begin position="540"/>
        <end position="555"/>
    </location>
</feature>
<dbReference type="Gene3D" id="1.20.1270.60">
    <property type="entry name" value="Arfaptin homology (AH) domain/BAR domain"/>
    <property type="match status" value="1"/>
</dbReference>
<name>A0A5C5FZY5_9BASI</name>
<dbReference type="EMBL" id="SOZI01000037">
    <property type="protein sequence ID" value="TNY21749.1"/>
    <property type="molecule type" value="Genomic_DNA"/>
</dbReference>
<feature type="region of interest" description="Disordered" evidence="2">
    <location>
        <begin position="702"/>
        <end position="987"/>
    </location>
</feature>
<gene>
    <name evidence="4" type="ORF">DMC30DRAFT_435080</name>
</gene>
<dbReference type="AlphaFoldDB" id="A0A5C5FZY5"/>
<feature type="compositionally biased region" description="Low complexity" evidence="2">
    <location>
        <begin position="616"/>
        <end position="635"/>
    </location>
</feature>
<proteinExistence type="predicted"/>
<dbReference type="PROSITE" id="PS50003">
    <property type="entry name" value="PH_DOMAIN"/>
    <property type="match status" value="1"/>
</dbReference>
<comment type="caution">
    <text evidence="4">The sequence shown here is derived from an EMBL/GenBank/DDBJ whole genome shotgun (WGS) entry which is preliminary data.</text>
</comment>
<feature type="domain" description="PH" evidence="3">
    <location>
        <begin position="346"/>
        <end position="538"/>
    </location>
</feature>
<feature type="region of interest" description="Disordered" evidence="2">
    <location>
        <begin position="457"/>
        <end position="487"/>
    </location>
</feature>
<feature type="compositionally biased region" description="Low complexity" evidence="2">
    <location>
        <begin position="109"/>
        <end position="130"/>
    </location>
</feature>
<dbReference type="Pfam" id="PF20400">
    <property type="entry name" value="BAR_4"/>
    <property type="match status" value="1"/>
</dbReference>
<dbReference type="InterPro" id="IPR046869">
    <property type="entry name" value="SLM1/RGC1-like_PH"/>
</dbReference>
<dbReference type="InterPro" id="IPR001849">
    <property type="entry name" value="PH_domain"/>
</dbReference>
<dbReference type="SMART" id="SM00233">
    <property type="entry name" value="PH"/>
    <property type="match status" value="1"/>
</dbReference>
<feature type="compositionally biased region" description="Acidic residues" evidence="2">
    <location>
        <begin position="820"/>
        <end position="832"/>
    </location>
</feature>
<feature type="region of interest" description="Disordered" evidence="2">
    <location>
        <begin position="537"/>
        <end position="593"/>
    </location>
</feature>
<dbReference type="PANTHER" id="PTHR31941">
    <property type="entry name" value="CYTOSKELETAL SIGNALING PROTEIN SLM1"/>
    <property type="match status" value="1"/>
</dbReference>
<accession>A0A5C5FZY5</accession>
<evidence type="ECO:0000256" key="1">
    <source>
        <dbReference type="ARBA" id="ARBA00022553"/>
    </source>
</evidence>
<feature type="compositionally biased region" description="Pro residues" evidence="2">
    <location>
        <begin position="22"/>
        <end position="39"/>
    </location>
</feature>
<evidence type="ECO:0000259" key="3">
    <source>
        <dbReference type="PROSITE" id="PS50003"/>
    </source>
</evidence>
<dbReference type="InterPro" id="IPR011993">
    <property type="entry name" value="PH-like_dom_sf"/>
</dbReference>
<keyword evidence="5" id="KW-1185">Reference proteome</keyword>
<evidence type="ECO:0000313" key="4">
    <source>
        <dbReference type="EMBL" id="TNY21749.1"/>
    </source>
</evidence>
<dbReference type="Proteomes" id="UP000311382">
    <property type="component" value="Unassembled WGS sequence"/>
</dbReference>
<keyword evidence="1" id="KW-0597">Phosphoprotein</keyword>
<dbReference type="Pfam" id="PF20399">
    <property type="entry name" value="PH_20"/>
    <property type="match status" value="1"/>
</dbReference>
<dbReference type="SUPFAM" id="SSF50729">
    <property type="entry name" value="PH domain-like"/>
    <property type="match status" value="1"/>
</dbReference>
<feature type="compositionally biased region" description="Basic and acidic residues" evidence="2">
    <location>
        <begin position="965"/>
        <end position="987"/>
    </location>
</feature>
<feature type="compositionally biased region" description="Gly residues" evidence="2">
    <location>
        <begin position="794"/>
        <end position="803"/>
    </location>
</feature>
<dbReference type="InterPro" id="IPR027267">
    <property type="entry name" value="AH/BAR_dom_sf"/>
</dbReference>
<evidence type="ECO:0000313" key="5">
    <source>
        <dbReference type="Proteomes" id="UP000311382"/>
    </source>
</evidence>